<organism evidence="4 5">
    <name type="scientific">Oerskovia jenensis</name>
    <dbReference type="NCBI Taxonomy" id="162169"/>
    <lineage>
        <taxon>Bacteria</taxon>
        <taxon>Bacillati</taxon>
        <taxon>Actinomycetota</taxon>
        <taxon>Actinomycetes</taxon>
        <taxon>Micrococcales</taxon>
        <taxon>Cellulomonadaceae</taxon>
        <taxon>Oerskovia</taxon>
    </lineage>
</organism>
<keyword evidence="2" id="KW-0812">Transmembrane</keyword>
<name>A0ABS2LHY9_9CELL</name>
<feature type="region of interest" description="Disordered" evidence="1">
    <location>
        <begin position="697"/>
        <end position="724"/>
    </location>
</feature>
<feature type="transmembrane region" description="Helical" evidence="2">
    <location>
        <begin position="217"/>
        <end position="238"/>
    </location>
</feature>
<dbReference type="Gene3D" id="3.10.310.50">
    <property type="match status" value="1"/>
</dbReference>
<dbReference type="RefSeq" id="WP_307822569.1">
    <property type="nucleotide sequence ID" value="NZ_BAAAVF010000007.1"/>
</dbReference>
<comment type="caution">
    <text evidence="4">The sequence shown here is derived from an EMBL/GenBank/DDBJ whole genome shotgun (WGS) entry which is preliminary data.</text>
</comment>
<dbReference type="EMBL" id="JAFBBO010000001">
    <property type="protein sequence ID" value="MBM7480031.1"/>
    <property type="molecule type" value="Genomic_DNA"/>
</dbReference>
<keyword evidence="2" id="KW-1133">Transmembrane helix</keyword>
<dbReference type="InterPro" id="IPR006311">
    <property type="entry name" value="TAT_signal"/>
</dbReference>
<proteinExistence type="predicted"/>
<evidence type="ECO:0000259" key="3">
    <source>
        <dbReference type="Pfam" id="PF04536"/>
    </source>
</evidence>
<protein>
    <recommendedName>
        <fullName evidence="3">TPM domain-containing protein</fullName>
    </recommendedName>
</protein>
<feature type="compositionally biased region" description="Gly residues" evidence="1">
    <location>
        <begin position="697"/>
        <end position="706"/>
    </location>
</feature>
<evidence type="ECO:0000313" key="4">
    <source>
        <dbReference type="EMBL" id="MBM7480031.1"/>
    </source>
</evidence>
<keyword evidence="2" id="KW-0472">Membrane</keyword>
<dbReference type="InterPro" id="IPR007621">
    <property type="entry name" value="TPM_dom"/>
</dbReference>
<feature type="compositionally biased region" description="Gly residues" evidence="1">
    <location>
        <begin position="713"/>
        <end position="724"/>
    </location>
</feature>
<dbReference type="Proteomes" id="UP000698059">
    <property type="component" value="Unassembled WGS sequence"/>
</dbReference>
<keyword evidence="5" id="KW-1185">Reference proteome</keyword>
<reference evidence="4 5" key="1">
    <citation type="submission" date="2021-01" db="EMBL/GenBank/DDBJ databases">
        <title>Sequencing the genomes of 1000 actinobacteria strains.</title>
        <authorList>
            <person name="Klenk H.-P."/>
        </authorList>
    </citation>
    <scope>NUCLEOTIDE SEQUENCE [LARGE SCALE GENOMIC DNA]</scope>
    <source>
        <strain evidence="4 5">DSM 46000</strain>
    </source>
</reference>
<accession>A0ABS2LHY9</accession>
<dbReference type="PROSITE" id="PS51318">
    <property type="entry name" value="TAT"/>
    <property type="match status" value="1"/>
</dbReference>
<evidence type="ECO:0000256" key="2">
    <source>
        <dbReference type="SAM" id="Phobius"/>
    </source>
</evidence>
<feature type="domain" description="TPM" evidence="3">
    <location>
        <begin position="89"/>
        <end position="204"/>
    </location>
</feature>
<gene>
    <name evidence="4" type="ORF">JOD49_002951</name>
</gene>
<sequence>MTSSSVHPALPRHVQRGRRSVLRIGLALGIAGTIALGGPGLPASAEAVSLGTPDAPVVAAAAATSDAARPALAATALPAEQPLDLPGRITDPSGVLGDRTAEVEAAMDRLEEDTPYQLFVVYVDTFDGQDAQSWAAATANLSGMGRDDVLLAVATQDRRYDLSADHNIGLSETSLDTVQAAVEDQLSQDEWAGAAVAAADTLRAEATGSSSSGGSGWLVALVVGLLAIAGFFVVRALLNKRRGTAAKPGGPDEADELAQLPTDELNRRASSALVAIDDALKTSEQELGFAQAQFGLEATQEFQVALATGKQKASQAFALRQQLDDDTPESEPQARTMMAQIIALCTEVGRSLDAESAQFDELRDLQSRAPEVLDTVERRAGEVEARVAPARSTLAALSTTYPAAALASVSANPDQVLQLVAGAREAVAAGRTALENTDRASAVAHARAAENAVGQAVTLLDAIDSAGEVLAQAGQRLDVAVASITADIADAARLAPSDPTVSARAADAQAAVTEARTARDGGDPIAALRRLTDAEAAIDAALAPFRASAEQTARAAALLRDTLGRVDSQVRATNDFIETRRGAVGPEARTRLSEAIRYLGEARALQPSDPVRALATAQQADSLAQAAAQLAQRDASAWESQQNGPGMFGGGSGGGGNNVGGMVLGGILLDQILRGGGGGGRRSGGGFGGGFGGGGFGGGGFGGSSGGRSSRGSSGGRSSRGGRF</sequence>
<evidence type="ECO:0000256" key="1">
    <source>
        <dbReference type="SAM" id="MobiDB-lite"/>
    </source>
</evidence>
<feature type="transmembrane region" description="Helical" evidence="2">
    <location>
        <begin position="21"/>
        <end position="41"/>
    </location>
</feature>
<dbReference type="Pfam" id="PF04536">
    <property type="entry name" value="TPM_phosphatase"/>
    <property type="match status" value="1"/>
</dbReference>
<evidence type="ECO:0000313" key="5">
    <source>
        <dbReference type="Proteomes" id="UP000698059"/>
    </source>
</evidence>